<keyword evidence="2" id="KW-1185">Reference proteome</keyword>
<dbReference type="STRING" id="4081.A0A3Q7HLN4"/>
<evidence type="ECO:0008006" key="3">
    <source>
        <dbReference type="Google" id="ProtNLM"/>
    </source>
</evidence>
<dbReference type="InParanoid" id="A0A3Q7HLN4"/>
<dbReference type="PANTHER" id="PTHR46481:SF3">
    <property type="entry name" value="HAT-LIKE TRANSPOSASE RNASE-H FOLD DOMAIN-CONTAINING PROTEIN"/>
    <property type="match status" value="1"/>
</dbReference>
<dbReference type="AlphaFoldDB" id="A0A3Q7HLN4"/>
<dbReference type="Gramene" id="Solyc08g060957.1.1">
    <property type="protein sequence ID" value="Solyc08g060957.1.1"/>
    <property type="gene ID" value="Solyc08g060957.1"/>
</dbReference>
<organism evidence="1">
    <name type="scientific">Solanum lycopersicum</name>
    <name type="common">Tomato</name>
    <name type="synonym">Lycopersicon esculentum</name>
    <dbReference type="NCBI Taxonomy" id="4081"/>
    <lineage>
        <taxon>Eukaryota</taxon>
        <taxon>Viridiplantae</taxon>
        <taxon>Streptophyta</taxon>
        <taxon>Embryophyta</taxon>
        <taxon>Tracheophyta</taxon>
        <taxon>Spermatophyta</taxon>
        <taxon>Magnoliopsida</taxon>
        <taxon>eudicotyledons</taxon>
        <taxon>Gunneridae</taxon>
        <taxon>Pentapetalae</taxon>
        <taxon>asterids</taxon>
        <taxon>lamiids</taxon>
        <taxon>Solanales</taxon>
        <taxon>Solanaceae</taxon>
        <taxon>Solanoideae</taxon>
        <taxon>Solaneae</taxon>
        <taxon>Solanum</taxon>
        <taxon>Solanum subgen. Lycopersicon</taxon>
    </lineage>
</organism>
<dbReference type="EnsemblPlants" id="Solyc08g060957.1.1">
    <property type="protein sequence ID" value="Solyc08g060957.1.1"/>
    <property type="gene ID" value="Solyc08g060957.1"/>
</dbReference>
<reference evidence="1" key="2">
    <citation type="submission" date="2019-01" db="UniProtKB">
        <authorList>
            <consortium name="EnsemblPlants"/>
        </authorList>
    </citation>
    <scope>IDENTIFICATION</scope>
    <source>
        <strain evidence="1">cv. Heinz 1706</strain>
    </source>
</reference>
<dbReference type="Proteomes" id="UP000004994">
    <property type="component" value="Chromosome 8"/>
</dbReference>
<evidence type="ECO:0000313" key="1">
    <source>
        <dbReference type="EnsemblPlants" id="Solyc08g060957.1.1"/>
    </source>
</evidence>
<reference evidence="1" key="1">
    <citation type="journal article" date="2012" name="Nature">
        <title>The tomato genome sequence provides insights into fleshy fruit evolution.</title>
        <authorList>
            <consortium name="Tomato Genome Consortium"/>
        </authorList>
    </citation>
    <scope>NUCLEOTIDE SEQUENCE [LARGE SCALE GENOMIC DNA]</scope>
    <source>
        <strain evidence="1">cv. Heinz 1706</strain>
    </source>
</reference>
<dbReference type="PANTHER" id="PTHR46481">
    <property type="entry name" value="ZINC FINGER BED DOMAIN-CONTAINING PROTEIN 4"/>
    <property type="match status" value="1"/>
</dbReference>
<protein>
    <recommendedName>
        <fullName evidence="3">DUF659 domain-containing protein</fullName>
    </recommendedName>
</protein>
<sequence length="181" mass="21306">MTENNITDKGQSQTDESKLRKEGKKYLMRGIIFLVKLILMEKEQFANTKEHGTTSMLTHIVKFPKMPYNIDIKQSKLAFQLMIGGNKGDVVVVPWKFYQEECRKVFCCIEGLKQFMKVAQPYFHIPSSTTVTRHCFDLFDEEKHKLMDVLYEIQQRVSLITNTWTSIQRINYMVVTSHWID</sequence>
<accession>A0A3Q7HLN4</accession>
<dbReference type="InterPro" id="IPR052035">
    <property type="entry name" value="ZnF_BED_domain_contain"/>
</dbReference>
<proteinExistence type="predicted"/>
<evidence type="ECO:0000313" key="2">
    <source>
        <dbReference type="Proteomes" id="UP000004994"/>
    </source>
</evidence>
<name>A0A3Q7HLN4_SOLLC</name>